<gene>
    <name evidence="1" type="ORF">JFY71_09060</name>
</gene>
<dbReference type="Proteomes" id="UP000595814">
    <property type="component" value="Chromosome"/>
</dbReference>
<reference evidence="1 2" key="1">
    <citation type="journal article" date="2022" name="Int. J. Syst. Evol. Microbiol.">
        <title>Miniphocaeibacter halophilus sp. nov., an ammonium-tolerant acetate-producing bacterium isolated from a biogas system.</title>
        <authorList>
            <person name="Schnurer A."/>
            <person name="Singh A."/>
            <person name="Bi S."/>
            <person name="Qiao W."/>
            <person name="Westerholm M."/>
        </authorList>
    </citation>
    <scope>NUCLEOTIDE SEQUENCE [LARGE SCALE GENOMIC DNA]</scope>
    <source>
        <strain evidence="1 2">AMB_01</strain>
    </source>
</reference>
<sequence>MYCGVCGSKMSGLQRHYHRKDGKVITRYYILY</sequence>
<name>A0AC61MRD2_9FIRM</name>
<keyword evidence="2" id="KW-1185">Reference proteome</keyword>
<accession>A0AC61MRD2</accession>
<evidence type="ECO:0000313" key="2">
    <source>
        <dbReference type="Proteomes" id="UP000595814"/>
    </source>
</evidence>
<evidence type="ECO:0000313" key="1">
    <source>
        <dbReference type="EMBL" id="QQK07454.1"/>
    </source>
</evidence>
<proteinExistence type="predicted"/>
<dbReference type="EMBL" id="CP066744">
    <property type="protein sequence ID" value="QQK07454.1"/>
    <property type="molecule type" value="Genomic_DNA"/>
</dbReference>
<organism evidence="1 2">
    <name type="scientific">Miniphocaeibacter halophilus</name>
    <dbReference type="NCBI Taxonomy" id="2931922"/>
    <lineage>
        <taxon>Bacteria</taxon>
        <taxon>Bacillati</taxon>
        <taxon>Bacillota</taxon>
        <taxon>Tissierellia</taxon>
        <taxon>Tissierellales</taxon>
        <taxon>Peptoniphilaceae</taxon>
        <taxon>Miniphocaeibacter</taxon>
    </lineage>
</organism>
<protein>
    <submittedName>
        <fullName evidence="1">Uncharacterized protein</fullName>
    </submittedName>
</protein>